<evidence type="ECO:0000259" key="4">
    <source>
        <dbReference type="Pfam" id="PF01210"/>
    </source>
</evidence>
<feature type="domain" description="Glycerol-3-phosphate dehydrogenase NAD-dependent C-terminal" evidence="5">
    <location>
        <begin position="189"/>
        <end position="329"/>
    </location>
</feature>
<evidence type="ECO:0000256" key="1">
    <source>
        <dbReference type="ARBA" id="ARBA00011009"/>
    </source>
</evidence>
<dbReference type="Gene3D" id="1.10.1040.10">
    <property type="entry name" value="N-(1-d-carboxylethyl)-l-norvaline Dehydrogenase, domain 2"/>
    <property type="match status" value="1"/>
</dbReference>
<dbReference type="AlphaFoldDB" id="A0A3B1D6S9"/>
<dbReference type="GO" id="GO:0005829">
    <property type="term" value="C:cytosol"/>
    <property type="evidence" value="ECO:0007669"/>
    <property type="project" value="TreeGrafter"/>
</dbReference>
<dbReference type="HAMAP" id="MF_00394">
    <property type="entry name" value="NAD_Glyc3P_dehydrog"/>
    <property type="match status" value="1"/>
</dbReference>
<dbReference type="InterPro" id="IPR036291">
    <property type="entry name" value="NAD(P)-bd_dom_sf"/>
</dbReference>
<sequence length="340" mass="36987">MKITHTKQPIKNISVIGDGGWGSTLAIHLVKNSYAVKLWGPFPEYVRKMKKNRYNPKFLPGIQFPKTLTLEEDLKTAITESELIVFAIPSQYTPGVLKHIKKLKLNLSDKIFLSVTKGIDNDTLLRMSELIYKGLGKINLAVLSGPTIASEVAKGIPSTAVIASDQRAIAQKIQKVFNSETFRIYTNTDIIGTELGGSIKNIIALACGVCDGLGFGSNTKAALLTRGLAEMTRLGKAMGGKSKTFSGLTGLGDLVTTCFSPKSRNRTVGEQLGKGKSIKTIMASMEMVAEGVETVKAAYKLSQKLNVPMPITTEIYKIIYNNKKPAQAVADLMKREMKAE</sequence>
<dbReference type="SUPFAM" id="SSF48179">
    <property type="entry name" value="6-phosphogluconate dehydrogenase C-terminal domain-like"/>
    <property type="match status" value="1"/>
</dbReference>
<accession>A0A3B1D6S9</accession>
<organism evidence="6">
    <name type="scientific">hydrothermal vent metagenome</name>
    <dbReference type="NCBI Taxonomy" id="652676"/>
    <lineage>
        <taxon>unclassified sequences</taxon>
        <taxon>metagenomes</taxon>
        <taxon>ecological metagenomes</taxon>
    </lineage>
</organism>
<dbReference type="InterPro" id="IPR013328">
    <property type="entry name" value="6PGD_dom2"/>
</dbReference>
<dbReference type="PANTHER" id="PTHR11728:SF1">
    <property type="entry name" value="GLYCEROL-3-PHOSPHATE DEHYDROGENASE [NAD(+)] 2, CHLOROPLASTIC"/>
    <property type="match status" value="1"/>
</dbReference>
<keyword evidence="3" id="KW-0520">NAD</keyword>
<comment type="similarity">
    <text evidence="1">Belongs to the NAD-dependent glycerol-3-phosphate dehydrogenase family.</text>
</comment>
<name>A0A3B1D6S9_9ZZZZ</name>
<dbReference type="EC" id="1.1.1.94" evidence="6"/>
<keyword evidence="2 6" id="KW-0560">Oxidoreductase</keyword>
<dbReference type="PRINTS" id="PR00077">
    <property type="entry name" value="GPDHDRGNASE"/>
</dbReference>
<dbReference type="GO" id="GO:0046168">
    <property type="term" value="P:glycerol-3-phosphate catabolic process"/>
    <property type="evidence" value="ECO:0007669"/>
    <property type="project" value="InterPro"/>
</dbReference>
<dbReference type="GO" id="GO:0051287">
    <property type="term" value="F:NAD binding"/>
    <property type="evidence" value="ECO:0007669"/>
    <property type="project" value="InterPro"/>
</dbReference>
<feature type="domain" description="Glycerol-3-phosphate dehydrogenase NAD-dependent N-terminal" evidence="4">
    <location>
        <begin position="13"/>
        <end position="168"/>
    </location>
</feature>
<dbReference type="PROSITE" id="PS00957">
    <property type="entry name" value="NAD_G3PDH"/>
    <property type="match status" value="1"/>
</dbReference>
<dbReference type="GO" id="GO:0005975">
    <property type="term" value="P:carbohydrate metabolic process"/>
    <property type="evidence" value="ECO:0007669"/>
    <property type="project" value="InterPro"/>
</dbReference>
<dbReference type="GO" id="GO:0047952">
    <property type="term" value="F:glycerol-3-phosphate dehydrogenase [NAD(P)+] activity"/>
    <property type="evidence" value="ECO:0007669"/>
    <property type="project" value="UniProtKB-EC"/>
</dbReference>
<dbReference type="PIRSF" id="PIRSF000114">
    <property type="entry name" value="Glycerol-3-P_dh"/>
    <property type="match status" value="1"/>
</dbReference>
<evidence type="ECO:0000256" key="2">
    <source>
        <dbReference type="ARBA" id="ARBA00023002"/>
    </source>
</evidence>
<dbReference type="Pfam" id="PF01210">
    <property type="entry name" value="NAD_Gly3P_dh_N"/>
    <property type="match status" value="1"/>
</dbReference>
<dbReference type="EMBL" id="UOGJ01000144">
    <property type="protein sequence ID" value="VAX37929.1"/>
    <property type="molecule type" value="Genomic_DNA"/>
</dbReference>
<dbReference type="FunFam" id="3.40.50.720:FF:000019">
    <property type="entry name" value="Glycerol-3-phosphate dehydrogenase [NAD(P)+]"/>
    <property type="match status" value="1"/>
</dbReference>
<dbReference type="NCBIfam" id="NF000940">
    <property type="entry name" value="PRK00094.1-2"/>
    <property type="match status" value="1"/>
</dbReference>
<dbReference type="PANTHER" id="PTHR11728">
    <property type="entry name" value="GLYCEROL-3-PHOSPHATE DEHYDROGENASE"/>
    <property type="match status" value="1"/>
</dbReference>
<dbReference type="NCBIfam" id="NF000942">
    <property type="entry name" value="PRK00094.1-4"/>
    <property type="match status" value="1"/>
</dbReference>
<dbReference type="InterPro" id="IPR006168">
    <property type="entry name" value="G3P_DH_NAD-dep"/>
</dbReference>
<dbReference type="InterPro" id="IPR011128">
    <property type="entry name" value="G3P_DH_NAD-dep_N"/>
</dbReference>
<dbReference type="Pfam" id="PF07479">
    <property type="entry name" value="NAD_Gly3P_dh_C"/>
    <property type="match status" value="1"/>
</dbReference>
<dbReference type="InterPro" id="IPR006109">
    <property type="entry name" value="G3P_DH_NAD-dep_C"/>
</dbReference>
<evidence type="ECO:0000259" key="5">
    <source>
        <dbReference type="Pfam" id="PF07479"/>
    </source>
</evidence>
<gene>
    <name evidence="6" type="ORF">MNBD_UNCLBAC01-413</name>
</gene>
<dbReference type="FunFam" id="1.10.1040.10:FF:000001">
    <property type="entry name" value="Glycerol-3-phosphate dehydrogenase [NAD(P)+]"/>
    <property type="match status" value="1"/>
</dbReference>
<dbReference type="InterPro" id="IPR008927">
    <property type="entry name" value="6-PGluconate_DH-like_C_sf"/>
</dbReference>
<protein>
    <submittedName>
        <fullName evidence="6">Glycerol-3-phosphate dehydrogenase [NAD(P)+]</fullName>
        <ecNumber evidence="6">1.1.1.94</ecNumber>
    </submittedName>
</protein>
<dbReference type="Gene3D" id="3.40.50.720">
    <property type="entry name" value="NAD(P)-binding Rossmann-like Domain"/>
    <property type="match status" value="1"/>
</dbReference>
<evidence type="ECO:0000256" key="3">
    <source>
        <dbReference type="ARBA" id="ARBA00023027"/>
    </source>
</evidence>
<proteinExistence type="inferred from homology"/>
<reference evidence="6" key="1">
    <citation type="submission" date="2018-06" db="EMBL/GenBank/DDBJ databases">
        <authorList>
            <person name="Zhirakovskaya E."/>
        </authorList>
    </citation>
    <scope>NUCLEOTIDE SEQUENCE</scope>
</reference>
<dbReference type="SUPFAM" id="SSF51735">
    <property type="entry name" value="NAD(P)-binding Rossmann-fold domains"/>
    <property type="match status" value="1"/>
</dbReference>
<evidence type="ECO:0000313" key="6">
    <source>
        <dbReference type="EMBL" id="VAX37929.1"/>
    </source>
</evidence>